<dbReference type="Proteomes" id="UP000434172">
    <property type="component" value="Unassembled WGS sequence"/>
</dbReference>
<keyword evidence="2" id="KW-1185">Reference proteome</keyword>
<gene>
    <name evidence="1" type="ORF">GQ607_015949</name>
</gene>
<reference evidence="1 2" key="1">
    <citation type="submission" date="2019-12" db="EMBL/GenBank/DDBJ databases">
        <title>A genome sequence resource for the geographically widespread anthracnose pathogen Colletotrichum asianum.</title>
        <authorList>
            <person name="Meng Y."/>
        </authorList>
    </citation>
    <scope>NUCLEOTIDE SEQUENCE [LARGE SCALE GENOMIC DNA]</scope>
    <source>
        <strain evidence="1 2">ICMP 18580</strain>
    </source>
</reference>
<dbReference type="EMBL" id="WOWK01000147">
    <property type="protein sequence ID" value="KAF0316821.1"/>
    <property type="molecule type" value="Genomic_DNA"/>
</dbReference>
<evidence type="ECO:0000313" key="2">
    <source>
        <dbReference type="Proteomes" id="UP000434172"/>
    </source>
</evidence>
<sequence>MQNINSASFQPNATFGETINGATTVGCSNAPVARPDVTRFRAQNDRFNDAWLFDPPKRLGKIRVSRESLIKYFSQYQSERDEKPLKARL</sequence>
<proteinExistence type="predicted"/>
<protein>
    <submittedName>
        <fullName evidence="1">Uncharacterized protein</fullName>
    </submittedName>
</protein>
<comment type="caution">
    <text evidence="1">The sequence shown here is derived from an EMBL/GenBank/DDBJ whole genome shotgun (WGS) entry which is preliminary data.</text>
</comment>
<evidence type="ECO:0000313" key="1">
    <source>
        <dbReference type="EMBL" id="KAF0316821.1"/>
    </source>
</evidence>
<organism evidence="1 2">
    <name type="scientific">Colletotrichum asianum</name>
    <dbReference type="NCBI Taxonomy" id="702518"/>
    <lineage>
        <taxon>Eukaryota</taxon>
        <taxon>Fungi</taxon>
        <taxon>Dikarya</taxon>
        <taxon>Ascomycota</taxon>
        <taxon>Pezizomycotina</taxon>
        <taxon>Sordariomycetes</taxon>
        <taxon>Hypocreomycetidae</taxon>
        <taxon>Glomerellales</taxon>
        <taxon>Glomerellaceae</taxon>
        <taxon>Colletotrichum</taxon>
        <taxon>Colletotrichum gloeosporioides species complex</taxon>
    </lineage>
</organism>
<name>A0A8H3W0B5_9PEZI</name>
<dbReference type="AlphaFoldDB" id="A0A8H3W0B5"/>
<accession>A0A8H3W0B5</accession>